<name>A0A923PLY4_9BACT</name>
<proteinExistence type="predicted"/>
<comment type="caution">
    <text evidence="2">The sequence shown here is derived from an EMBL/GenBank/DDBJ whole genome shotgun (WGS) entry which is preliminary data.</text>
</comment>
<dbReference type="PANTHER" id="PTHR10098:SF108">
    <property type="entry name" value="TETRATRICOPEPTIDE REPEAT PROTEIN 28"/>
    <property type="match status" value="1"/>
</dbReference>
<gene>
    <name evidence="2" type="ORF">H9S92_02110</name>
</gene>
<dbReference type="PANTHER" id="PTHR10098">
    <property type="entry name" value="RAPSYN-RELATED"/>
    <property type="match status" value="1"/>
</dbReference>
<sequence>MIGTCCTLLLLGFGCQPKPPQQQLLHQQLLDNQLSGQDTVRRKLLAETAAAAPLVADLSGPFLVYAAEHAYETLHYEDALEMGRHAFWSLTAESSDEQLPALYRAASLLCKLHYEYWNHTDSIAFYQGLAREFRRELPESEALDLDLALLEAMKLRINYNWPVIEDLVDSVRADPSYARLELADTKAQLSLLLALSLRKQRGDVRSEAELMQLFARSRQANEEAIAEYGQFASPRIGQALEDFALYQAVLGSDEEFAAACAALDASQNPAYPERYGFTARLKGFRISQRDAVAALAYYQEVYPRIPAFNTLLTDETNYFLEEVAKQQKDHQQLWRLAAAAVQNGRCARLGAIAPAQLTEQLPNTTVCNNVLIDLTVAKVIEYQQTRNEEALALANHYSDYLLRHWTSDQTGTTDKALLYQFDGWGAEGLDAAIVAAFENWKTKPGRAEALALFQRMDAAKALLLRRESAKRDEKLGLPRHVLRDSLIGLEQQIGILTAAGEAAGPRFAAQVAPRRAVLSAAHATLSKRLGELGAADNTGLLLKTDLPAAAQLGQENVLAFSWTKSGVFAVAVNEREAIAYQIEADGLEEEIASFRSLLQNIRPGSGEIASYHELAHRLYQRLLLPADALLAINKPLLILPDGPLSGLPFEALLTEKKPATAVGAQSPFFLRRHPIRYAPSWAVDRIDTGRNVYLAEESDIGLVAHSLLKTYFQATHDTLRARGRRYVEHVGKADRNTLQRLVEGANIVHFSTHAKGNPDRLQDNYIFLSPQDSINASLIEDLDLRGKLIVLAACETQVGQQRFGEGTFSISRSFRLAGAGHVISSLWQVKGKATQELLLEFYRQLFDGHSPAEALWRAKMKLATGQGTEGYWWPGAWGGVVG</sequence>
<dbReference type="InterPro" id="IPR024983">
    <property type="entry name" value="CHAT_dom"/>
</dbReference>
<dbReference type="Proteomes" id="UP000650081">
    <property type="component" value="Unassembled WGS sequence"/>
</dbReference>
<feature type="domain" description="CHAT" evidence="1">
    <location>
        <begin position="613"/>
        <end position="873"/>
    </location>
</feature>
<dbReference type="AlphaFoldDB" id="A0A923PLY4"/>
<organism evidence="2 3">
    <name type="scientific">Neolewinella lacunae</name>
    <dbReference type="NCBI Taxonomy" id="1517758"/>
    <lineage>
        <taxon>Bacteria</taxon>
        <taxon>Pseudomonadati</taxon>
        <taxon>Bacteroidota</taxon>
        <taxon>Saprospiria</taxon>
        <taxon>Saprospirales</taxon>
        <taxon>Lewinellaceae</taxon>
        <taxon>Neolewinella</taxon>
    </lineage>
</organism>
<dbReference type="RefSeq" id="WP_187465075.1">
    <property type="nucleotide sequence ID" value="NZ_JACSIT010000040.1"/>
</dbReference>
<evidence type="ECO:0000259" key="1">
    <source>
        <dbReference type="Pfam" id="PF12770"/>
    </source>
</evidence>
<evidence type="ECO:0000313" key="2">
    <source>
        <dbReference type="EMBL" id="MBC6992947.1"/>
    </source>
</evidence>
<accession>A0A923PLY4</accession>
<dbReference type="Pfam" id="PF12770">
    <property type="entry name" value="CHAT"/>
    <property type="match status" value="1"/>
</dbReference>
<reference evidence="2" key="1">
    <citation type="submission" date="2020-08" db="EMBL/GenBank/DDBJ databases">
        <title>Lewinella bacteria from marine environments.</title>
        <authorList>
            <person name="Zhong Y."/>
        </authorList>
    </citation>
    <scope>NUCLEOTIDE SEQUENCE</scope>
    <source>
        <strain evidence="2">KCTC 42187</strain>
    </source>
</reference>
<keyword evidence="3" id="KW-1185">Reference proteome</keyword>
<dbReference type="EMBL" id="JACSIT010000040">
    <property type="protein sequence ID" value="MBC6992947.1"/>
    <property type="molecule type" value="Genomic_DNA"/>
</dbReference>
<evidence type="ECO:0000313" key="3">
    <source>
        <dbReference type="Proteomes" id="UP000650081"/>
    </source>
</evidence>
<protein>
    <submittedName>
        <fullName evidence="2">CHAT domain-containing protein</fullName>
    </submittedName>
</protein>